<dbReference type="EMBL" id="KB454527">
    <property type="protein sequence ID" value="EME27865.1"/>
    <property type="molecule type" value="Genomic_DNA"/>
</dbReference>
<reference evidence="2" key="1">
    <citation type="journal article" date="2013" name="Science">
        <title>Gene transfer from bacteria and archaea facilitated evolution of an extremophilic eukaryote.</title>
        <authorList>
            <person name="Schonknecht G."/>
            <person name="Chen W.H."/>
            <person name="Ternes C.M."/>
            <person name="Barbier G.G."/>
            <person name="Shrestha R.P."/>
            <person name="Stanke M."/>
            <person name="Brautigam A."/>
            <person name="Baker B.J."/>
            <person name="Banfield J.F."/>
            <person name="Garavito R.M."/>
            <person name="Carr K."/>
            <person name="Wilkerson C."/>
            <person name="Rensing S.A."/>
            <person name="Gagneul D."/>
            <person name="Dickenson N.E."/>
            <person name="Oesterhelt C."/>
            <person name="Lercher M.J."/>
            <person name="Weber A.P."/>
        </authorList>
    </citation>
    <scope>NUCLEOTIDE SEQUENCE [LARGE SCALE GENOMIC DNA]</scope>
    <source>
        <strain evidence="2">074W</strain>
    </source>
</reference>
<sequence>MSSEFEPETVYDMVVVHRENDVRVVTLQLFQLYTLRKLGPPFKPVIPVGPHLFGSGKTKFIQSYLELLSNVGESALIGLNDVGESEKSNRRGFLKKPENTSLLFIDPRKLEPIRPIEEKRNLEWALYFLFYRSACDQTGLPFMKPDDEAYGHIPPYPKLSVVLELRKTLSIPFDQYLLVVFDESSAKNGKRKMSSDRC</sequence>
<proteinExistence type="predicted"/>
<dbReference type="AlphaFoldDB" id="M2WV81"/>
<dbReference type="Gramene" id="EME27865">
    <property type="protein sequence ID" value="EME27865"/>
    <property type="gene ID" value="Gasu_46840"/>
</dbReference>
<name>M2WV81_GALSU</name>
<organism evidence="1 2">
    <name type="scientific">Galdieria sulphuraria</name>
    <name type="common">Red alga</name>
    <dbReference type="NCBI Taxonomy" id="130081"/>
    <lineage>
        <taxon>Eukaryota</taxon>
        <taxon>Rhodophyta</taxon>
        <taxon>Bangiophyceae</taxon>
        <taxon>Galdieriales</taxon>
        <taxon>Galdieriaceae</taxon>
        <taxon>Galdieria</taxon>
    </lineage>
</organism>
<dbReference type="Proteomes" id="UP000030680">
    <property type="component" value="Unassembled WGS sequence"/>
</dbReference>
<evidence type="ECO:0000313" key="1">
    <source>
        <dbReference type="EMBL" id="EME27865.1"/>
    </source>
</evidence>
<dbReference type="RefSeq" id="XP_005704385.1">
    <property type="nucleotide sequence ID" value="XM_005704328.1"/>
</dbReference>
<dbReference type="KEGG" id="gsl:Gasu_46840"/>
<gene>
    <name evidence="1" type="ORF">Gasu_46840</name>
</gene>
<keyword evidence="2" id="KW-1185">Reference proteome</keyword>
<protein>
    <submittedName>
        <fullName evidence="1">Archaeal ATPase</fullName>
    </submittedName>
</protein>
<evidence type="ECO:0000313" key="2">
    <source>
        <dbReference type="Proteomes" id="UP000030680"/>
    </source>
</evidence>
<accession>M2WV81</accession>
<dbReference type="GeneID" id="17086745"/>